<accession>A0ABY8SYL6</accession>
<evidence type="ECO:0000259" key="2">
    <source>
        <dbReference type="Pfam" id="PF08708"/>
    </source>
</evidence>
<geneLocation type="plasmid" evidence="3 4">
    <name>pZM22-2</name>
</geneLocation>
<feature type="domain" description="Primase C-terminal 1" evidence="2">
    <location>
        <begin position="191"/>
        <end position="272"/>
    </location>
</feature>
<dbReference type="InterPro" id="IPR004322">
    <property type="entry name" value="Plasmid_replicase_bac"/>
</dbReference>
<dbReference type="Pfam" id="PF08708">
    <property type="entry name" value="PriCT_1"/>
    <property type="match status" value="1"/>
</dbReference>
<dbReference type="EMBL" id="CP125949">
    <property type="protein sequence ID" value="WHS68107.1"/>
    <property type="molecule type" value="Genomic_DNA"/>
</dbReference>
<evidence type="ECO:0000256" key="1">
    <source>
        <dbReference type="SAM" id="MobiDB-lite"/>
    </source>
</evidence>
<sequence length="422" mass="47351">MASAVLENTLKARFDEPASPMQRVIEQAPYYPRCSDDKTATKQRPTSYAVRWPYMQVNRPGMVSWLVFDCDHADVFRWDAAGLPPPNLIVANRTGGPGFHLFYAITPVCTTEKAREHPQRYMRAIRDRMVELLGADPNYHGGGVTKTPGHAWWHTIELHPHEYSLGELNEYFELPKEERRFGKVPDLSLHHHARHATLFHELRYFAYSIVNGMKEQSSYDAFYQRLLTEAQRLNDYGSKRGFIDLKRMVPHTDLRASQVRATVRSIARWTWDKYTGDGRCNRGVMRLSKALPLVERQRLAAERTHGERSAATAARIQAACGLLRAKGEALTQTALAALTRLSRQTVAKYQQLIDEFTSRVAEAPAPKEEAAGQPVIVKFATRQITAPPAAAGESGTSAVQREPSRPALRLVVGGPAPPLDSS</sequence>
<gene>
    <name evidence="3" type="ORF">QMY55_24670</name>
</gene>
<keyword evidence="3" id="KW-0614">Plasmid</keyword>
<dbReference type="Gene3D" id="1.10.340.50">
    <property type="match status" value="1"/>
</dbReference>
<feature type="region of interest" description="Disordered" evidence="1">
    <location>
        <begin position="387"/>
        <end position="422"/>
    </location>
</feature>
<dbReference type="Proteomes" id="UP001240697">
    <property type="component" value="Plasmid pZM22-2"/>
</dbReference>
<dbReference type="RefSeq" id="WP_024001125.1">
    <property type="nucleotide sequence ID" value="NZ_CP125949.1"/>
</dbReference>
<reference evidence="3 4" key="1">
    <citation type="submission" date="2023-05" db="EMBL/GenBank/DDBJ databases">
        <authorList>
            <person name="Yin Y."/>
            <person name="Lu Z."/>
        </authorList>
    </citation>
    <scope>NUCLEOTIDE SEQUENCE [LARGE SCALE GENOMIC DNA]</scope>
    <source>
        <strain evidence="3 4">ZM22</strain>
        <plasmid evidence="3 4">pZM22-2</plasmid>
    </source>
</reference>
<evidence type="ECO:0000313" key="3">
    <source>
        <dbReference type="EMBL" id="WHS68107.1"/>
    </source>
</evidence>
<dbReference type="Pfam" id="PF03090">
    <property type="entry name" value="Replicase"/>
    <property type="match status" value="1"/>
</dbReference>
<evidence type="ECO:0000313" key="4">
    <source>
        <dbReference type="Proteomes" id="UP001240697"/>
    </source>
</evidence>
<name>A0ABY8SYL6_9BURK</name>
<organism evidence="3 4">
    <name type="scientific">Comamonas resistens</name>
    <dbReference type="NCBI Taxonomy" id="3046670"/>
    <lineage>
        <taxon>Bacteria</taxon>
        <taxon>Pseudomonadati</taxon>
        <taxon>Pseudomonadota</taxon>
        <taxon>Betaproteobacteria</taxon>
        <taxon>Burkholderiales</taxon>
        <taxon>Comamonadaceae</taxon>
        <taxon>Comamonas</taxon>
    </lineage>
</organism>
<protein>
    <submittedName>
        <fullName evidence="3">Replication initiation protein</fullName>
    </submittedName>
</protein>
<dbReference type="InterPro" id="IPR014820">
    <property type="entry name" value="PriCT_1"/>
</dbReference>
<proteinExistence type="predicted"/>
<keyword evidence="4" id="KW-1185">Reference proteome</keyword>